<dbReference type="EMBL" id="JBBWUH010000006">
    <property type="protein sequence ID" value="KAK8164354.1"/>
    <property type="molecule type" value="Genomic_DNA"/>
</dbReference>
<name>A0ABR1XRM3_9PEZI</name>
<gene>
    <name evidence="2" type="ORF">IWX90DRAFT_256345</name>
</gene>
<keyword evidence="3" id="KW-1185">Reference proteome</keyword>
<proteinExistence type="predicted"/>
<protein>
    <submittedName>
        <fullName evidence="2">Uncharacterized protein</fullName>
    </submittedName>
</protein>
<reference evidence="2 3" key="1">
    <citation type="journal article" date="2022" name="G3 (Bethesda)">
        <title>Enemy or ally: a genomic approach to elucidate the lifestyle of Phyllosticta citrichinaensis.</title>
        <authorList>
            <person name="Buijs V.A."/>
            <person name="Groenewald J.Z."/>
            <person name="Haridas S."/>
            <person name="LaButti K.M."/>
            <person name="Lipzen A."/>
            <person name="Martin F.M."/>
            <person name="Barry K."/>
            <person name="Grigoriev I.V."/>
            <person name="Crous P.W."/>
            <person name="Seidl M.F."/>
        </authorList>
    </citation>
    <scope>NUCLEOTIDE SEQUENCE [LARGE SCALE GENOMIC DNA]</scope>
    <source>
        <strain evidence="2 3">CBS 129764</strain>
    </source>
</reference>
<feature type="region of interest" description="Disordered" evidence="1">
    <location>
        <begin position="25"/>
        <end position="62"/>
    </location>
</feature>
<comment type="caution">
    <text evidence="2">The sequence shown here is derived from an EMBL/GenBank/DDBJ whole genome shotgun (WGS) entry which is preliminary data.</text>
</comment>
<dbReference type="Proteomes" id="UP001456524">
    <property type="component" value="Unassembled WGS sequence"/>
</dbReference>
<evidence type="ECO:0000313" key="2">
    <source>
        <dbReference type="EMBL" id="KAK8164354.1"/>
    </source>
</evidence>
<organism evidence="2 3">
    <name type="scientific">Phyllosticta citrichinensis</name>
    <dbReference type="NCBI Taxonomy" id="1130410"/>
    <lineage>
        <taxon>Eukaryota</taxon>
        <taxon>Fungi</taxon>
        <taxon>Dikarya</taxon>
        <taxon>Ascomycota</taxon>
        <taxon>Pezizomycotina</taxon>
        <taxon>Dothideomycetes</taxon>
        <taxon>Dothideomycetes incertae sedis</taxon>
        <taxon>Botryosphaeriales</taxon>
        <taxon>Phyllostictaceae</taxon>
        <taxon>Phyllosticta</taxon>
    </lineage>
</organism>
<evidence type="ECO:0000256" key="1">
    <source>
        <dbReference type="SAM" id="MobiDB-lite"/>
    </source>
</evidence>
<sequence length="204" mass="22670">MSSPVLTYNATVAAAHSFARNNSKWCVPTHVPRPPRPARSRGRGAASGRVRSRLQSDARGESVRTCRQWTQRGDQRFGRPRWLVSWTSGRRPVNRNPLVWGCLIQGDRTKGTYIFRGPSNRLCLVVGEGNVDRVRHGRVSSMQSQKCLPPADLAPTPLSKHPFLFRPSVRGHCVSPDATFAAKILVRHLRGGWYVADALCPLGI</sequence>
<accession>A0ABR1XRM3</accession>
<evidence type="ECO:0000313" key="3">
    <source>
        <dbReference type="Proteomes" id="UP001456524"/>
    </source>
</evidence>